<dbReference type="Proteomes" id="UP001234495">
    <property type="component" value="Unassembled WGS sequence"/>
</dbReference>
<dbReference type="RefSeq" id="WP_307339280.1">
    <property type="nucleotide sequence ID" value="NZ_JAUSUD010000005.1"/>
</dbReference>
<protein>
    <submittedName>
        <fullName evidence="2">Excisionase family DNA binding protein</fullName>
    </submittedName>
</protein>
<dbReference type="Pfam" id="PF12728">
    <property type="entry name" value="HTH_17"/>
    <property type="match status" value="1"/>
</dbReference>
<name>A0ABT9ZDB3_9BACI</name>
<evidence type="ECO:0000259" key="1">
    <source>
        <dbReference type="Pfam" id="PF12728"/>
    </source>
</evidence>
<evidence type="ECO:0000313" key="2">
    <source>
        <dbReference type="EMBL" id="MDQ0230261.1"/>
    </source>
</evidence>
<reference evidence="2 3" key="1">
    <citation type="submission" date="2023-07" db="EMBL/GenBank/DDBJ databases">
        <title>Genomic Encyclopedia of Type Strains, Phase IV (KMG-IV): sequencing the most valuable type-strain genomes for metagenomic binning, comparative biology and taxonomic classification.</title>
        <authorList>
            <person name="Goeker M."/>
        </authorList>
    </citation>
    <scope>NUCLEOTIDE SEQUENCE [LARGE SCALE GENOMIC DNA]</scope>
    <source>
        <strain evidence="2 3">DSM 29005</strain>
    </source>
</reference>
<sequence>MKTLGKFYSVKEVTDIFGVQSDTIYEWIYTVSLKAYKLDGIVRISEYHLKEFLQMSEIVIDDMFDFANEDVDYYPLFLDWIKQRDNE</sequence>
<dbReference type="SUPFAM" id="SSF46955">
    <property type="entry name" value="Putative DNA-binding domain"/>
    <property type="match status" value="1"/>
</dbReference>
<dbReference type="InterPro" id="IPR041657">
    <property type="entry name" value="HTH_17"/>
</dbReference>
<proteinExistence type="predicted"/>
<gene>
    <name evidence="2" type="ORF">J2S19_001515</name>
</gene>
<evidence type="ECO:0000313" key="3">
    <source>
        <dbReference type="Proteomes" id="UP001234495"/>
    </source>
</evidence>
<accession>A0ABT9ZDB3</accession>
<dbReference type="EMBL" id="JAUSUD010000005">
    <property type="protein sequence ID" value="MDQ0230261.1"/>
    <property type="molecule type" value="Genomic_DNA"/>
</dbReference>
<organism evidence="2 3">
    <name type="scientific">Metabacillus malikii</name>
    <dbReference type="NCBI Taxonomy" id="1504265"/>
    <lineage>
        <taxon>Bacteria</taxon>
        <taxon>Bacillati</taxon>
        <taxon>Bacillota</taxon>
        <taxon>Bacilli</taxon>
        <taxon>Bacillales</taxon>
        <taxon>Bacillaceae</taxon>
        <taxon>Metabacillus</taxon>
    </lineage>
</organism>
<comment type="caution">
    <text evidence="2">The sequence shown here is derived from an EMBL/GenBank/DDBJ whole genome shotgun (WGS) entry which is preliminary data.</text>
</comment>
<feature type="domain" description="Helix-turn-helix" evidence="1">
    <location>
        <begin position="7"/>
        <end position="54"/>
    </location>
</feature>
<keyword evidence="3" id="KW-1185">Reference proteome</keyword>
<dbReference type="InterPro" id="IPR009061">
    <property type="entry name" value="DNA-bd_dom_put_sf"/>
</dbReference>